<dbReference type="Gene3D" id="3.30.565.10">
    <property type="entry name" value="Histidine kinase-like ATPase, C-terminal domain"/>
    <property type="match status" value="1"/>
</dbReference>
<feature type="transmembrane region" description="Helical" evidence="9">
    <location>
        <begin position="131"/>
        <end position="149"/>
    </location>
</feature>
<organism evidence="12 13">
    <name type="scientific">Actinocorallia longicatena</name>
    <dbReference type="NCBI Taxonomy" id="111803"/>
    <lineage>
        <taxon>Bacteria</taxon>
        <taxon>Bacillati</taxon>
        <taxon>Actinomycetota</taxon>
        <taxon>Actinomycetes</taxon>
        <taxon>Streptosporangiales</taxon>
        <taxon>Thermomonosporaceae</taxon>
        <taxon>Actinocorallia</taxon>
    </lineage>
</organism>
<dbReference type="Pfam" id="PF07730">
    <property type="entry name" value="HisKA_3"/>
    <property type="match status" value="1"/>
</dbReference>
<feature type="transmembrane region" description="Helical" evidence="9">
    <location>
        <begin position="54"/>
        <end position="73"/>
    </location>
</feature>
<keyword evidence="9" id="KW-0472">Membrane</keyword>
<evidence type="ECO:0000256" key="4">
    <source>
        <dbReference type="ARBA" id="ARBA00022679"/>
    </source>
</evidence>
<dbReference type="Pfam" id="PF02518">
    <property type="entry name" value="HATPase_c"/>
    <property type="match status" value="1"/>
</dbReference>
<dbReference type="InterPro" id="IPR011712">
    <property type="entry name" value="Sig_transdc_His_kin_sub3_dim/P"/>
</dbReference>
<keyword evidence="3" id="KW-0597">Phosphoprotein</keyword>
<evidence type="ECO:0000313" key="12">
    <source>
        <dbReference type="EMBL" id="GAA3205739.1"/>
    </source>
</evidence>
<feature type="domain" description="Histidine kinase/HSP90-like ATPase" evidence="10">
    <location>
        <begin position="268"/>
        <end position="349"/>
    </location>
</feature>
<evidence type="ECO:0000256" key="5">
    <source>
        <dbReference type="ARBA" id="ARBA00022741"/>
    </source>
</evidence>
<evidence type="ECO:0000256" key="3">
    <source>
        <dbReference type="ARBA" id="ARBA00022553"/>
    </source>
</evidence>
<evidence type="ECO:0000256" key="7">
    <source>
        <dbReference type="ARBA" id="ARBA00022840"/>
    </source>
</evidence>
<keyword evidence="9" id="KW-1133">Transmembrane helix</keyword>
<evidence type="ECO:0000256" key="1">
    <source>
        <dbReference type="ARBA" id="ARBA00000085"/>
    </source>
</evidence>
<dbReference type="EMBL" id="BAAAUV010000004">
    <property type="protein sequence ID" value="GAA3205739.1"/>
    <property type="molecule type" value="Genomic_DNA"/>
</dbReference>
<keyword evidence="9" id="KW-0812">Transmembrane</keyword>
<evidence type="ECO:0000256" key="8">
    <source>
        <dbReference type="ARBA" id="ARBA00023012"/>
    </source>
</evidence>
<keyword evidence="7" id="KW-0067">ATP-binding</keyword>
<evidence type="ECO:0000256" key="9">
    <source>
        <dbReference type="SAM" id="Phobius"/>
    </source>
</evidence>
<dbReference type="InterPro" id="IPR036890">
    <property type="entry name" value="HATPase_C_sf"/>
</dbReference>
<gene>
    <name evidence="12" type="ORF">GCM10010468_20870</name>
</gene>
<feature type="transmembrane region" description="Helical" evidence="9">
    <location>
        <begin position="20"/>
        <end position="47"/>
    </location>
</feature>
<dbReference type="RefSeq" id="WP_344825405.1">
    <property type="nucleotide sequence ID" value="NZ_BAAAUV010000004.1"/>
</dbReference>
<feature type="domain" description="Signal transduction histidine kinase subgroup 3 dimerisation and phosphoacceptor" evidence="11">
    <location>
        <begin position="166"/>
        <end position="230"/>
    </location>
</feature>
<sequence>MSQPVPWVPPVLYGAVLSGGVYYDAVGPGLAAATAAFAGLLTGLILLDLRPPALPATVVFVARILVLCGVSAVDASGLSRVLFVLVPFLGYFAYGPVVAAALGTGCVTAVAAAFTLFVPQWWTRAEYISDLLMFALGVVLATSMAAVAVRERTARERVAELSAAAERNRIAREIHDSLGHHLTALGVQLETALAFGDLDPPRAAQAVTNARWSAGQALEEVRTSVRTLADGPLDLGGALEELVRRLDGGPRRVTLTVSGEERRPLLVLYRAAQEGLANACRHSAATEIGLSVLYDDRGACLRVTDDGRGFETAGEGFGLRALRERVALADGTVDIVTSPAGTVVKVDVPW</sequence>
<keyword evidence="8" id="KW-0902">Two-component regulatory system</keyword>
<dbReference type="Gene3D" id="1.20.5.1930">
    <property type="match status" value="1"/>
</dbReference>
<keyword evidence="5" id="KW-0547">Nucleotide-binding</keyword>
<keyword evidence="4" id="KW-0808">Transferase</keyword>
<evidence type="ECO:0000256" key="6">
    <source>
        <dbReference type="ARBA" id="ARBA00022777"/>
    </source>
</evidence>
<dbReference type="Proteomes" id="UP001501237">
    <property type="component" value="Unassembled WGS sequence"/>
</dbReference>
<dbReference type="EC" id="2.7.13.3" evidence="2"/>
<dbReference type="CDD" id="cd16917">
    <property type="entry name" value="HATPase_UhpB-NarQ-NarX-like"/>
    <property type="match status" value="1"/>
</dbReference>
<dbReference type="InterPro" id="IPR050482">
    <property type="entry name" value="Sensor_HK_TwoCompSys"/>
</dbReference>
<accession>A0ABP6Q914</accession>
<evidence type="ECO:0000313" key="13">
    <source>
        <dbReference type="Proteomes" id="UP001501237"/>
    </source>
</evidence>
<dbReference type="PANTHER" id="PTHR24421">
    <property type="entry name" value="NITRATE/NITRITE SENSOR PROTEIN NARX-RELATED"/>
    <property type="match status" value="1"/>
</dbReference>
<keyword evidence="6" id="KW-0418">Kinase</keyword>
<proteinExistence type="predicted"/>
<dbReference type="SUPFAM" id="SSF55874">
    <property type="entry name" value="ATPase domain of HSP90 chaperone/DNA topoisomerase II/histidine kinase"/>
    <property type="match status" value="1"/>
</dbReference>
<reference evidence="13" key="1">
    <citation type="journal article" date="2019" name="Int. J. Syst. Evol. Microbiol.">
        <title>The Global Catalogue of Microorganisms (GCM) 10K type strain sequencing project: providing services to taxonomists for standard genome sequencing and annotation.</title>
        <authorList>
            <consortium name="The Broad Institute Genomics Platform"/>
            <consortium name="The Broad Institute Genome Sequencing Center for Infectious Disease"/>
            <person name="Wu L."/>
            <person name="Ma J."/>
        </authorList>
    </citation>
    <scope>NUCLEOTIDE SEQUENCE [LARGE SCALE GENOMIC DNA]</scope>
    <source>
        <strain evidence="13">JCM 9377</strain>
    </source>
</reference>
<protein>
    <recommendedName>
        <fullName evidence="2">histidine kinase</fullName>
        <ecNumber evidence="2">2.7.13.3</ecNumber>
    </recommendedName>
</protein>
<comment type="caution">
    <text evidence="12">The sequence shown here is derived from an EMBL/GenBank/DDBJ whole genome shotgun (WGS) entry which is preliminary data.</text>
</comment>
<evidence type="ECO:0000259" key="11">
    <source>
        <dbReference type="Pfam" id="PF07730"/>
    </source>
</evidence>
<feature type="transmembrane region" description="Helical" evidence="9">
    <location>
        <begin position="93"/>
        <end position="119"/>
    </location>
</feature>
<evidence type="ECO:0000256" key="2">
    <source>
        <dbReference type="ARBA" id="ARBA00012438"/>
    </source>
</evidence>
<dbReference type="InterPro" id="IPR003594">
    <property type="entry name" value="HATPase_dom"/>
</dbReference>
<comment type="catalytic activity">
    <reaction evidence="1">
        <text>ATP + protein L-histidine = ADP + protein N-phospho-L-histidine.</text>
        <dbReference type="EC" id="2.7.13.3"/>
    </reaction>
</comment>
<keyword evidence="13" id="KW-1185">Reference proteome</keyword>
<evidence type="ECO:0000259" key="10">
    <source>
        <dbReference type="Pfam" id="PF02518"/>
    </source>
</evidence>
<dbReference type="PANTHER" id="PTHR24421:SF10">
    <property type="entry name" value="NITRATE_NITRITE SENSOR PROTEIN NARQ"/>
    <property type="match status" value="1"/>
</dbReference>
<name>A0ABP6Q914_9ACTN</name>